<dbReference type="InterPro" id="IPR020471">
    <property type="entry name" value="AKR"/>
</dbReference>
<keyword evidence="3" id="KW-1185">Reference proteome</keyword>
<feature type="domain" description="4Fe-4S ferredoxin-type" evidence="1">
    <location>
        <begin position="341"/>
        <end position="370"/>
    </location>
</feature>
<dbReference type="PANTHER" id="PTHR43312">
    <property type="entry name" value="D-THREO-ALDOSE 1-DEHYDROGENASE"/>
    <property type="match status" value="1"/>
</dbReference>
<dbReference type="RefSeq" id="WP_301664970.1">
    <property type="nucleotide sequence ID" value="NZ_VCYH01000010.1"/>
</dbReference>
<dbReference type="Proteomes" id="UP001168338">
    <property type="component" value="Unassembled WGS sequence"/>
</dbReference>
<sequence>MQYRTVPKNGDALSALGFGAMRLPTRFGRIDEARAVRQLRSAIDSGVNYLDTAYPYHNGESEKVLGKALRDGYRERVKIADKLPHWQIKSREDMDRILDLQLRRLQTDRIDYYLLHSLDAKSWKKLAGLDVFGFLEAARDAGKIGNLGFSFHGDRKTFREIVDAYDWTFCQIQYNFLDEENQAGREGLEYAASKDIAVIVMEPLRGGMLAAGLPKDVQEVYDASGSARSPAEWALRWIWDHPEVTVVLSGMNDEAHIAENIRTCEDALPGCLSDAERAVVDAAAASYKSRIRVNCTGCAYCMPCPFGVNIPQCFHFYNQYHMGGSRMLTRGFYIAQVIGFDDHPANASLCRSCGKCVRACPQGIAIPDELQKVSRDLDGFSTKLMKPLVKMLMTRRQKE</sequence>
<evidence type="ECO:0000259" key="1">
    <source>
        <dbReference type="PROSITE" id="PS51379"/>
    </source>
</evidence>
<organism evidence="2 3">
    <name type="scientific">Methanoculleus frigidifontis</name>
    <dbReference type="NCBI Taxonomy" id="2584085"/>
    <lineage>
        <taxon>Archaea</taxon>
        <taxon>Methanobacteriati</taxon>
        <taxon>Methanobacteriota</taxon>
        <taxon>Stenosarchaea group</taxon>
        <taxon>Methanomicrobia</taxon>
        <taxon>Methanomicrobiales</taxon>
        <taxon>Methanomicrobiaceae</taxon>
        <taxon>Methanoculleus</taxon>
    </lineage>
</organism>
<dbReference type="PANTHER" id="PTHR43312:SF2">
    <property type="entry name" value="OXIDOREDUCTASE"/>
    <property type="match status" value="1"/>
</dbReference>
<comment type="caution">
    <text evidence="2">The sequence shown here is derived from an EMBL/GenBank/DDBJ whole genome shotgun (WGS) entry which is preliminary data.</text>
</comment>
<evidence type="ECO:0000313" key="2">
    <source>
        <dbReference type="EMBL" id="MDN7025779.1"/>
    </source>
</evidence>
<proteinExistence type="predicted"/>
<dbReference type="InterPro" id="IPR023210">
    <property type="entry name" value="NADP_OxRdtase_dom"/>
</dbReference>
<dbReference type="PROSITE" id="PS00198">
    <property type="entry name" value="4FE4S_FER_1"/>
    <property type="match status" value="1"/>
</dbReference>
<dbReference type="PROSITE" id="PS51379">
    <property type="entry name" value="4FE4S_FER_2"/>
    <property type="match status" value="1"/>
</dbReference>
<dbReference type="CDD" id="cd19096">
    <property type="entry name" value="AKR_Fe-S_oxidoreductase"/>
    <property type="match status" value="1"/>
</dbReference>
<dbReference type="Pfam" id="PF13187">
    <property type="entry name" value="Fer4_9"/>
    <property type="match status" value="1"/>
</dbReference>
<dbReference type="InterPro" id="IPR036812">
    <property type="entry name" value="NAD(P)_OxRdtase_dom_sf"/>
</dbReference>
<reference evidence="2" key="1">
    <citation type="submission" date="2019-05" db="EMBL/GenBank/DDBJ databases">
        <title>Methanoculleus sp. FWC-SCC1, a methanogenic archaeon isolated from deep marine cold seep.</title>
        <authorList>
            <person name="Chen Y.-W."/>
            <person name="Chen S.-C."/>
            <person name="Teng N.-H."/>
            <person name="Lai M.-C."/>
        </authorList>
    </citation>
    <scope>NUCLEOTIDE SEQUENCE</scope>
    <source>
        <strain evidence="2">FWC-SCC1</strain>
    </source>
</reference>
<name>A0ABT8MCW8_9EURY</name>
<protein>
    <submittedName>
        <fullName evidence="2">Aldo/keto reductase</fullName>
    </submittedName>
</protein>
<gene>
    <name evidence="2" type="ORF">FGU65_12965</name>
</gene>
<dbReference type="Pfam" id="PF00248">
    <property type="entry name" value="Aldo_ket_red"/>
    <property type="match status" value="1"/>
</dbReference>
<dbReference type="PRINTS" id="PR00069">
    <property type="entry name" value="ALDKETRDTASE"/>
</dbReference>
<dbReference type="Gene3D" id="3.20.20.100">
    <property type="entry name" value="NADP-dependent oxidoreductase domain"/>
    <property type="match status" value="1"/>
</dbReference>
<dbReference type="InterPro" id="IPR053135">
    <property type="entry name" value="AKR2_Oxidoreductase"/>
</dbReference>
<dbReference type="InterPro" id="IPR017900">
    <property type="entry name" value="4Fe4S_Fe_S_CS"/>
</dbReference>
<dbReference type="InterPro" id="IPR017896">
    <property type="entry name" value="4Fe4S_Fe-S-bd"/>
</dbReference>
<evidence type="ECO:0000313" key="3">
    <source>
        <dbReference type="Proteomes" id="UP001168338"/>
    </source>
</evidence>
<dbReference type="EMBL" id="VCYH01000010">
    <property type="protein sequence ID" value="MDN7025779.1"/>
    <property type="molecule type" value="Genomic_DNA"/>
</dbReference>
<accession>A0ABT8MCW8</accession>
<dbReference type="SUPFAM" id="SSF51430">
    <property type="entry name" value="NAD(P)-linked oxidoreductase"/>
    <property type="match status" value="1"/>
</dbReference>
<dbReference type="SUPFAM" id="SSF46548">
    <property type="entry name" value="alpha-helical ferredoxin"/>
    <property type="match status" value="1"/>
</dbReference>